<comment type="caution">
    <text evidence="1">The sequence shown here is derived from an EMBL/GenBank/DDBJ whole genome shotgun (WGS) entry which is preliminary data.</text>
</comment>
<dbReference type="EMBL" id="JAPNOA010000059">
    <property type="protein sequence ID" value="MCY0967140.1"/>
    <property type="molecule type" value="Genomic_DNA"/>
</dbReference>
<accession>A0A9X3EH71</accession>
<reference evidence="1" key="1">
    <citation type="submission" date="2022-11" db="EMBL/GenBank/DDBJ databases">
        <title>Parathalassolutuus dongxingensis gen. nov., sp. nov., a novel member of family Oceanospirillaceae isolated from a coastal shrimp pond in Guangxi, China.</title>
        <authorList>
            <person name="Chen H."/>
        </authorList>
    </citation>
    <scope>NUCLEOTIDE SEQUENCE</scope>
    <source>
        <strain evidence="1">G-43</strain>
    </source>
</reference>
<dbReference type="AlphaFoldDB" id="A0A9X3EH71"/>
<name>A0A9X3EH71_9GAMM</name>
<dbReference type="Proteomes" id="UP001150830">
    <property type="component" value="Unassembled WGS sequence"/>
</dbReference>
<organism evidence="1 2">
    <name type="scientific">Parathalassolituus penaei</name>
    <dbReference type="NCBI Taxonomy" id="2997323"/>
    <lineage>
        <taxon>Bacteria</taxon>
        <taxon>Pseudomonadati</taxon>
        <taxon>Pseudomonadota</taxon>
        <taxon>Gammaproteobacteria</taxon>
        <taxon>Oceanospirillales</taxon>
        <taxon>Oceanospirillaceae</taxon>
        <taxon>Parathalassolituus</taxon>
    </lineage>
</organism>
<protein>
    <submittedName>
        <fullName evidence="1">Uncharacterized protein</fullName>
    </submittedName>
</protein>
<evidence type="ECO:0000313" key="2">
    <source>
        <dbReference type="Proteomes" id="UP001150830"/>
    </source>
</evidence>
<gene>
    <name evidence="1" type="ORF">OUO13_18325</name>
</gene>
<evidence type="ECO:0000313" key="1">
    <source>
        <dbReference type="EMBL" id="MCY0967140.1"/>
    </source>
</evidence>
<keyword evidence="2" id="KW-1185">Reference proteome</keyword>
<dbReference type="RefSeq" id="WP_283175348.1">
    <property type="nucleotide sequence ID" value="NZ_JAPNOA010000059.1"/>
</dbReference>
<sequence>MNKEKAYHQIALACLKTLRNTAASRDDAVAELHQAIDSAFQQQFALLLSELNDYRDRLKLIESLDPEQHSLADAQAIAVRKGKAH</sequence>
<proteinExistence type="predicted"/>